<organism evidence="1 2">
    <name type="scientific">Cirrhinus mrigala</name>
    <name type="common">Mrigala</name>
    <dbReference type="NCBI Taxonomy" id="683832"/>
    <lineage>
        <taxon>Eukaryota</taxon>
        <taxon>Metazoa</taxon>
        <taxon>Chordata</taxon>
        <taxon>Craniata</taxon>
        <taxon>Vertebrata</taxon>
        <taxon>Euteleostomi</taxon>
        <taxon>Actinopterygii</taxon>
        <taxon>Neopterygii</taxon>
        <taxon>Teleostei</taxon>
        <taxon>Ostariophysi</taxon>
        <taxon>Cypriniformes</taxon>
        <taxon>Cyprinidae</taxon>
        <taxon>Labeoninae</taxon>
        <taxon>Labeonini</taxon>
        <taxon>Cirrhinus</taxon>
    </lineage>
</organism>
<dbReference type="EMBL" id="JAMKFB020000017">
    <property type="protein sequence ID" value="KAL0169261.1"/>
    <property type="molecule type" value="Genomic_DNA"/>
</dbReference>
<gene>
    <name evidence="1" type="ORF">M9458_033857</name>
</gene>
<protein>
    <submittedName>
        <fullName evidence="1">Uncharacterized protein</fullName>
    </submittedName>
</protein>
<feature type="non-terminal residue" evidence="1">
    <location>
        <position position="1"/>
    </location>
</feature>
<dbReference type="Proteomes" id="UP001529510">
    <property type="component" value="Unassembled WGS sequence"/>
</dbReference>
<dbReference type="InterPro" id="IPR015925">
    <property type="entry name" value="Ryanodine_IP3_receptor"/>
</dbReference>
<keyword evidence="2" id="KW-1185">Reference proteome</keyword>
<dbReference type="PANTHER" id="PTHR46399:SF7">
    <property type="entry name" value="RYANODINE RECEPTOR 2"/>
    <property type="match status" value="1"/>
</dbReference>
<reference evidence="1 2" key="1">
    <citation type="submission" date="2024-05" db="EMBL/GenBank/DDBJ databases">
        <title>Genome sequencing and assembly of Indian major carp, Cirrhinus mrigala (Hamilton, 1822).</title>
        <authorList>
            <person name="Mohindra V."/>
            <person name="Chowdhury L.M."/>
            <person name="Lal K."/>
            <person name="Jena J.K."/>
        </authorList>
    </citation>
    <scope>NUCLEOTIDE SEQUENCE [LARGE SCALE GENOMIC DNA]</scope>
    <source>
        <strain evidence="1">CM1030</strain>
        <tissue evidence="1">Blood</tissue>
    </source>
</reference>
<comment type="caution">
    <text evidence="1">The sequence shown here is derived from an EMBL/GenBank/DDBJ whole genome shotgun (WGS) entry which is preliminary data.</text>
</comment>
<dbReference type="AlphaFoldDB" id="A0ABD0P8B3"/>
<evidence type="ECO:0000313" key="1">
    <source>
        <dbReference type="EMBL" id="KAL0169261.1"/>
    </source>
</evidence>
<proteinExistence type="predicted"/>
<dbReference type="PANTHER" id="PTHR46399">
    <property type="entry name" value="B30.2/SPRY DOMAIN-CONTAINING PROTEIN"/>
    <property type="match status" value="1"/>
</dbReference>
<name>A0ABD0P8B3_CIRMR</name>
<evidence type="ECO:0000313" key="2">
    <source>
        <dbReference type="Proteomes" id="UP001529510"/>
    </source>
</evidence>
<accession>A0ABD0P8B3</accession>
<feature type="non-terminal residue" evidence="1">
    <location>
        <position position="72"/>
    </location>
</feature>
<sequence length="72" mass="8526">KAEPHLLKSHFLPLMEKLRKRAESVLLEEEHLKTEGRGDVSEQELDIQERFIVLVQDIYAFYPLLIPFIDLH</sequence>